<evidence type="ECO:0000256" key="1">
    <source>
        <dbReference type="SAM" id="MobiDB-lite"/>
    </source>
</evidence>
<evidence type="ECO:0008006" key="5">
    <source>
        <dbReference type="Google" id="ProtNLM"/>
    </source>
</evidence>
<feature type="compositionally biased region" description="Basic and acidic residues" evidence="1">
    <location>
        <begin position="33"/>
        <end position="49"/>
    </location>
</feature>
<keyword evidence="4" id="KW-1185">Reference proteome</keyword>
<evidence type="ECO:0000256" key="2">
    <source>
        <dbReference type="SAM" id="SignalP"/>
    </source>
</evidence>
<comment type="caution">
    <text evidence="3">The sequence shown here is derived from an EMBL/GenBank/DDBJ whole genome shotgun (WGS) entry which is preliminary data.</text>
</comment>
<protein>
    <recommendedName>
        <fullName evidence="5">EGF-like domain-containing protein</fullName>
    </recommendedName>
</protein>
<sequence length="96" mass="10958">MRYKTPYSLTALFFFLTLLSISATEEPEAVDYDDSKSGEDDKNANEREPGNAFPSRVRCYNGKRVDDGCECDSNFVGKFCHLETHCSSYERHDNNT</sequence>
<proteinExistence type="predicted"/>
<dbReference type="EMBL" id="AZBU02000009">
    <property type="protein sequence ID" value="TKR64132.1"/>
    <property type="molecule type" value="Genomic_DNA"/>
</dbReference>
<feature type="signal peptide" evidence="2">
    <location>
        <begin position="1"/>
        <end position="24"/>
    </location>
</feature>
<dbReference type="Proteomes" id="UP000298663">
    <property type="component" value="Unassembled WGS sequence"/>
</dbReference>
<reference evidence="3 4" key="2">
    <citation type="journal article" date="2019" name="G3 (Bethesda)">
        <title>Hybrid Assembly of the Genome of the Entomopathogenic Nematode Steinernema carpocapsae Identifies the X-Chromosome.</title>
        <authorList>
            <person name="Serra L."/>
            <person name="Macchietto M."/>
            <person name="Macias-Munoz A."/>
            <person name="McGill C.J."/>
            <person name="Rodriguez I.M."/>
            <person name="Rodriguez B."/>
            <person name="Murad R."/>
            <person name="Mortazavi A."/>
        </authorList>
    </citation>
    <scope>NUCLEOTIDE SEQUENCE [LARGE SCALE GENOMIC DNA]</scope>
    <source>
        <strain evidence="3 4">ALL</strain>
    </source>
</reference>
<feature type="chain" id="PRO_5021035046" description="EGF-like domain-containing protein" evidence="2">
    <location>
        <begin position="25"/>
        <end position="96"/>
    </location>
</feature>
<reference evidence="3 4" key="1">
    <citation type="journal article" date="2015" name="Genome Biol.">
        <title>Comparative genomics of Steinernema reveals deeply conserved gene regulatory networks.</title>
        <authorList>
            <person name="Dillman A.R."/>
            <person name="Macchietto M."/>
            <person name="Porter C.F."/>
            <person name="Rogers A."/>
            <person name="Williams B."/>
            <person name="Antoshechkin I."/>
            <person name="Lee M.M."/>
            <person name="Goodwin Z."/>
            <person name="Lu X."/>
            <person name="Lewis E.E."/>
            <person name="Goodrich-Blair H."/>
            <person name="Stock S.P."/>
            <person name="Adams B.J."/>
            <person name="Sternberg P.W."/>
            <person name="Mortazavi A."/>
        </authorList>
    </citation>
    <scope>NUCLEOTIDE SEQUENCE [LARGE SCALE GENOMIC DNA]</scope>
    <source>
        <strain evidence="3 4">ALL</strain>
    </source>
</reference>
<accession>A0A4U5M5P3</accession>
<keyword evidence="2" id="KW-0732">Signal</keyword>
<feature type="region of interest" description="Disordered" evidence="1">
    <location>
        <begin position="27"/>
        <end position="52"/>
    </location>
</feature>
<evidence type="ECO:0000313" key="4">
    <source>
        <dbReference type="Proteomes" id="UP000298663"/>
    </source>
</evidence>
<organism evidence="3 4">
    <name type="scientific">Steinernema carpocapsae</name>
    <name type="common">Entomopathogenic nematode</name>
    <dbReference type="NCBI Taxonomy" id="34508"/>
    <lineage>
        <taxon>Eukaryota</taxon>
        <taxon>Metazoa</taxon>
        <taxon>Ecdysozoa</taxon>
        <taxon>Nematoda</taxon>
        <taxon>Chromadorea</taxon>
        <taxon>Rhabditida</taxon>
        <taxon>Tylenchina</taxon>
        <taxon>Panagrolaimomorpha</taxon>
        <taxon>Strongyloidoidea</taxon>
        <taxon>Steinernematidae</taxon>
        <taxon>Steinernema</taxon>
    </lineage>
</organism>
<name>A0A4U5M5P3_STECR</name>
<dbReference type="AlphaFoldDB" id="A0A4U5M5P3"/>
<gene>
    <name evidence="3" type="ORF">L596_024715</name>
</gene>
<evidence type="ECO:0000313" key="3">
    <source>
        <dbReference type="EMBL" id="TKR64132.1"/>
    </source>
</evidence>